<evidence type="ECO:0000313" key="3">
    <source>
        <dbReference type="Proteomes" id="UP000182569"/>
    </source>
</evidence>
<dbReference type="AlphaFoldDB" id="A0A1J0GGE3"/>
<evidence type="ECO:0000256" key="1">
    <source>
        <dbReference type="SAM" id="Phobius"/>
    </source>
</evidence>
<keyword evidence="1" id="KW-1133">Transmembrane helix</keyword>
<keyword evidence="1" id="KW-0472">Membrane</keyword>
<protein>
    <recommendedName>
        <fullName evidence="4">Metal-dependent hydrolase</fullName>
    </recommendedName>
</protein>
<feature type="transmembrane region" description="Helical" evidence="1">
    <location>
        <begin position="172"/>
        <end position="190"/>
    </location>
</feature>
<dbReference type="InterPro" id="IPR007404">
    <property type="entry name" value="YdjM-like"/>
</dbReference>
<dbReference type="Pfam" id="PF04307">
    <property type="entry name" value="YdjM"/>
    <property type="match status" value="1"/>
</dbReference>
<proteinExistence type="predicted"/>
<feature type="transmembrane region" description="Helical" evidence="1">
    <location>
        <begin position="87"/>
        <end position="109"/>
    </location>
</feature>
<feature type="transmembrane region" description="Helical" evidence="1">
    <location>
        <begin position="196"/>
        <end position="216"/>
    </location>
</feature>
<feature type="transmembrane region" description="Helical" evidence="1">
    <location>
        <begin position="121"/>
        <end position="138"/>
    </location>
</feature>
<organism evidence="2 3">
    <name type="scientific">Clostridium estertheticum subsp. estertheticum</name>
    <dbReference type="NCBI Taxonomy" id="1552"/>
    <lineage>
        <taxon>Bacteria</taxon>
        <taxon>Bacillati</taxon>
        <taxon>Bacillota</taxon>
        <taxon>Clostridia</taxon>
        <taxon>Eubacteriales</taxon>
        <taxon>Clostridiaceae</taxon>
        <taxon>Clostridium</taxon>
    </lineage>
</organism>
<keyword evidence="1" id="KW-0812">Transmembrane</keyword>
<name>A0A1J0GGE3_9CLOT</name>
<keyword evidence="3" id="KW-1185">Reference proteome</keyword>
<accession>A0A1J0GGE3</accession>
<dbReference type="EMBL" id="CP015756">
    <property type="protein sequence ID" value="APC40452.1"/>
    <property type="molecule type" value="Genomic_DNA"/>
</dbReference>
<dbReference type="OrthoDB" id="5459053at2"/>
<dbReference type="KEGG" id="ceu:A7L45_10430"/>
<dbReference type="Proteomes" id="UP000182569">
    <property type="component" value="Chromosome"/>
</dbReference>
<evidence type="ECO:0000313" key="2">
    <source>
        <dbReference type="EMBL" id="APC40452.1"/>
    </source>
</evidence>
<feature type="transmembrane region" description="Helical" evidence="1">
    <location>
        <begin position="316"/>
        <end position="334"/>
    </location>
</feature>
<reference evidence="3" key="1">
    <citation type="journal article" date="2016" name="Front. Microbiol.">
        <title>Complete Genome Sequence of Clostridium estertheticum DSM 8809, a Microbe Identified in Spoiled Vacuum Packed Beef.</title>
        <authorList>
            <person name="Yu Z."/>
            <person name="Gunn L."/>
            <person name="Brennan E."/>
            <person name="Reid R."/>
            <person name="Wall P.G."/>
            <person name="Gaora O.P."/>
            <person name="Hurley D."/>
            <person name="Bolton D."/>
            <person name="Fanning S."/>
        </authorList>
    </citation>
    <scope>NUCLEOTIDE SEQUENCE [LARGE SCALE GENOMIC DNA]</scope>
    <source>
        <strain evidence="3">DSM 8809</strain>
    </source>
</reference>
<evidence type="ECO:0008006" key="4">
    <source>
        <dbReference type="Google" id="ProtNLM"/>
    </source>
</evidence>
<feature type="transmembrane region" description="Helical" evidence="1">
    <location>
        <begin position="237"/>
        <end position="255"/>
    </location>
</feature>
<sequence>MNGRSHQKIAMLSYAIVATVPIINSMAIFNNRYIHVPMGISLIGLGTACLSGLLVDADSQNSKINHMNPLTGTTNKVTHDIEKLLKLLLRLLLGVGLCALIIWNSKTIIAQLSRIKFIGEYAKICTYFMSFIFLLIGITNERIYKNIPVIGFVYKKLSNIISKGSNNFKRTTMFLTYIGSSLILALYNVTNLNDSSIYLICILLICIAIFPHRTFLHSIEGVIVFTISASYVFNKLGYGYLTGCFFVGYISHIYWADIFTKEGVPILSTPRFIAEFLKKIGIHNKFVYILEKTGKLKLKLPPHITTGSDAGNLFEVIYIIILFIVFVVSFNVYGGNFKVI</sequence>
<dbReference type="RefSeq" id="WP_071612743.1">
    <property type="nucleotide sequence ID" value="NZ_CP015756.1"/>
</dbReference>
<feature type="transmembrane region" description="Helical" evidence="1">
    <location>
        <begin position="35"/>
        <end position="55"/>
    </location>
</feature>
<feature type="transmembrane region" description="Helical" evidence="1">
    <location>
        <begin position="12"/>
        <end position="29"/>
    </location>
</feature>
<gene>
    <name evidence="2" type="ORF">A7L45_10430</name>
</gene>